<comment type="caution">
    <text evidence="1">The sequence shown here is derived from an EMBL/GenBank/DDBJ whole genome shotgun (WGS) entry which is preliminary data.</text>
</comment>
<keyword evidence="2" id="KW-1185">Reference proteome</keyword>
<protein>
    <recommendedName>
        <fullName evidence="3">Integrase catalytic domain-containing protein</fullName>
    </recommendedName>
</protein>
<evidence type="ECO:0008006" key="3">
    <source>
        <dbReference type="Google" id="ProtNLM"/>
    </source>
</evidence>
<dbReference type="SUPFAM" id="SSF53098">
    <property type="entry name" value="Ribonuclease H-like"/>
    <property type="match status" value="1"/>
</dbReference>
<dbReference type="GO" id="GO:0003676">
    <property type="term" value="F:nucleic acid binding"/>
    <property type="evidence" value="ECO:0007669"/>
    <property type="project" value="InterPro"/>
</dbReference>
<dbReference type="STRING" id="1399147.P618_200793"/>
<gene>
    <name evidence="1" type="ORF">P618_200793</name>
</gene>
<name>W6TTC6_HOLOB</name>
<proteinExistence type="predicted"/>
<evidence type="ECO:0000313" key="1">
    <source>
        <dbReference type="EMBL" id="ETZ07022.1"/>
    </source>
</evidence>
<dbReference type="EMBL" id="AWTR02000070">
    <property type="protein sequence ID" value="ETZ07022.1"/>
    <property type="molecule type" value="Genomic_DNA"/>
</dbReference>
<dbReference type="InterPro" id="IPR012337">
    <property type="entry name" value="RNaseH-like_sf"/>
</dbReference>
<dbReference type="Gene3D" id="3.30.420.10">
    <property type="entry name" value="Ribonuclease H-like superfamily/Ribonuclease H"/>
    <property type="match status" value="1"/>
</dbReference>
<dbReference type="AlphaFoldDB" id="W6TTC6"/>
<sequence>MAVNHHKHAFTHIFQRVCNKNNSEHRKINGQIERMNKTLKEAPVNNFDYASHDQLKQHLHAYLMAYFTKKLQAIKGKTPWQLILNQWIIYPQYFTINPNQLLIGTKY</sequence>
<evidence type="ECO:0000313" key="2">
    <source>
        <dbReference type="Proteomes" id="UP000019112"/>
    </source>
</evidence>
<dbReference type="InterPro" id="IPR036397">
    <property type="entry name" value="RNaseH_sf"/>
</dbReference>
<organism evidence="1 2">
    <name type="scientific">Holospora obtusa F1</name>
    <dbReference type="NCBI Taxonomy" id="1399147"/>
    <lineage>
        <taxon>Bacteria</taxon>
        <taxon>Pseudomonadati</taxon>
        <taxon>Pseudomonadota</taxon>
        <taxon>Alphaproteobacteria</taxon>
        <taxon>Holosporales</taxon>
        <taxon>Holosporaceae</taxon>
        <taxon>Holospora</taxon>
    </lineage>
</organism>
<reference evidence="1 2" key="1">
    <citation type="journal article" date="2014" name="FEMS Microbiol. Lett.">
        <title>Draft genome sequences of three Holospora species (Holospora obtusa, Holospora undulata, and Holospora elegans), endonuclear symbiotic bacteria of the ciliate Paramecium caudatum.</title>
        <authorList>
            <person name="Dohra H."/>
            <person name="Tanaka K."/>
            <person name="Suzuki T."/>
            <person name="Fujishima M."/>
            <person name="Suzuki H."/>
        </authorList>
    </citation>
    <scope>NUCLEOTIDE SEQUENCE [LARGE SCALE GENOMIC DNA]</scope>
    <source>
        <strain evidence="1 2">F1</strain>
    </source>
</reference>
<dbReference type="Proteomes" id="UP000019112">
    <property type="component" value="Unassembled WGS sequence"/>
</dbReference>
<dbReference type="eggNOG" id="COG2801">
    <property type="taxonomic scope" value="Bacteria"/>
</dbReference>
<accession>W6TTC6</accession>